<protein>
    <submittedName>
        <fullName evidence="1">Uncharacterized protein</fullName>
    </submittedName>
</protein>
<accession>A0A5B7SSC8</accession>
<dbReference type="OrthoDB" id="615153at2"/>
<dbReference type="EMBL" id="CP040710">
    <property type="protein sequence ID" value="QCW99880.1"/>
    <property type="molecule type" value="Genomic_DNA"/>
</dbReference>
<keyword evidence="2" id="KW-1185">Reference proteome</keyword>
<dbReference type="RefSeq" id="WP_138852230.1">
    <property type="nucleotide sequence ID" value="NZ_CP040710.1"/>
</dbReference>
<evidence type="ECO:0000313" key="2">
    <source>
        <dbReference type="Proteomes" id="UP000310017"/>
    </source>
</evidence>
<proteinExistence type="predicted"/>
<reference evidence="1 2" key="1">
    <citation type="submission" date="2019-05" db="EMBL/GenBank/DDBJ databases">
        <title>Genome sequencing of F202Z8.</title>
        <authorList>
            <person name="Kwon Y.M."/>
        </authorList>
    </citation>
    <scope>NUCLEOTIDE SEQUENCE [LARGE SCALE GENOMIC DNA]</scope>
    <source>
        <strain evidence="1 2">F202Z8</strain>
    </source>
</reference>
<dbReference type="KEGG" id="asag:FGM00_07120"/>
<name>A0A5B7SSC8_9FLAO</name>
<evidence type="ECO:0000313" key="1">
    <source>
        <dbReference type="EMBL" id="QCW99880.1"/>
    </source>
</evidence>
<organism evidence="1 2">
    <name type="scientific">Aggregatimonas sangjinii</name>
    <dbReference type="NCBI Taxonomy" id="2583587"/>
    <lineage>
        <taxon>Bacteria</taxon>
        <taxon>Pseudomonadati</taxon>
        <taxon>Bacteroidota</taxon>
        <taxon>Flavobacteriia</taxon>
        <taxon>Flavobacteriales</taxon>
        <taxon>Flavobacteriaceae</taxon>
        <taxon>Aggregatimonas</taxon>
    </lineage>
</organism>
<dbReference type="Proteomes" id="UP000310017">
    <property type="component" value="Chromosome"/>
</dbReference>
<dbReference type="AlphaFoldDB" id="A0A5B7SSC8"/>
<sequence>MSNEHNPVAQLVTQIQQKWLREVSPHDDVRWVRWLIKPEQARLYEGFLKLESTEHGSIPDIPVVLLTPFESSKVHSRQLAKDWLQSFENDTQLKQQLEGNFLIFDWDSEYFKTKLADENCDCNLLLIEFLESFQKALPNPEQHLVLALFPYTVQDTEDYRNWMDTLMEIGLPEKTRLMVFDHNPENYFEAVQLKYRASAKTLWLDLDLDDAMKKVALSGDPNDPEVKFRECMVEMGQSAAKNNRKRLHIWGEKGLEITQSTGNKTAFATAHAVYAGMLFQFKEYDTIDKLLQRGLAVAKQSKKAGDESVNAILLQLYAYMATSAHHQKEIDQATDLFCKQAELAASFGMGQQALATYITAYTLIQKKNPSRYASLLKEAFEYGITLPEEQLPSSGIGKISWDYYHHTSGKSKEEIDDFMIQLEGKDWKQKMEIQEKQLKTGISTS</sequence>
<gene>
    <name evidence="1" type="ORF">FGM00_07120</name>
</gene>